<name>A0A0E9R262_ANGAN</name>
<evidence type="ECO:0000313" key="1">
    <source>
        <dbReference type="EMBL" id="JAH22418.1"/>
    </source>
</evidence>
<reference evidence="1" key="2">
    <citation type="journal article" date="2015" name="Fish Shellfish Immunol.">
        <title>Early steps in the European eel (Anguilla anguilla)-Vibrio vulnificus interaction in the gills: Role of the RtxA13 toxin.</title>
        <authorList>
            <person name="Callol A."/>
            <person name="Pajuelo D."/>
            <person name="Ebbesson L."/>
            <person name="Teles M."/>
            <person name="MacKenzie S."/>
            <person name="Amaro C."/>
        </authorList>
    </citation>
    <scope>NUCLEOTIDE SEQUENCE</scope>
</reference>
<dbReference type="AlphaFoldDB" id="A0A0E9R262"/>
<accession>A0A0E9R262</accession>
<proteinExistence type="predicted"/>
<protein>
    <submittedName>
        <fullName evidence="1">Uncharacterized protein</fullName>
    </submittedName>
</protein>
<dbReference type="EMBL" id="GBXM01086159">
    <property type="protein sequence ID" value="JAH22418.1"/>
    <property type="molecule type" value="Transcribed_RNA"/>
</dbReference>
<organism evidence="1">
    <name type="scientific">Anguilla anguilla</name>
    <name type="common">European freshwater eel</name>
    <name type="synonym">Muraena anguilla</name>
    <dbReference type="NCBI Taxonomy" id="7936"/>
    <lineage>
        <taxon>Eukaryota</taxon>
        <taxon>Metazoa</taxon>
        <taxon>Chordata</taxon>
        <taxon>Craniata</taxon>
        <taxon>Vertebrata</taxon>
        <taxon>Euteleostomi</taxon>
        <taxon>Actinopterygii</taxon>
        <taxon>Neopterygii</taxon>
        <taxon>Teleostei</taxon>
        <taxon>Anguilliformes</taxon>
        <taxon>Anguillidae</taxon>
        <taxon>Anguilla</taxon>
    </lineage>
</organism>
<reference evidence="1" key="1">
    <citation type="submission" date="2014-11" db="EMBL/GenBank/DDBJ databases">
        <authorList>
            <person name="Amaro Gonzalez C."/>
        </authorList>
    </citation>
    <scope>NUCLEOTIDE SEQUENCE</scope>
</reference>
<sequence length="37" mass="4463">MLWVSNNTHYYKNEDFLGFQFNSINKTKMYRSEISGV</sequence>